<dbReference type="RefSeq" id="YP_007007462.1">
    <property type="nucleotide sequence ID" value="NC_019526.1"/>
</dbReference>
<keyword evidence="2" id="KW-1185">Reference proteome</keyword>
<dbReference type="InterPro" id="IPR027417">
    <property type="entry name" value="P-loop_NTPase"/>
</dbReference>
<dbReference type="Proteomes" id="UP000007524">
    <property type="component" value="Segment"/>
</dbReference>
<gene>
    <name evidence="1" type="ORF">RaK2_00307</name>
</gene>
<sequence length="256" mass="29001">MHPRLVRSQKIQKNFDSMLAVLESMLKPNSPINSMIVSGAPGIGKTYSLSNRLNKAHSNAECNVTTVSGKMTTLALFEVLYKNRFSTNIIVLDDMDSIFDSEDGMNLLKAVLDTSKRTVSYMSSSKYLKDNGIPSTFDFFGKIVFITNKDLTRIAASKSKQAPHCQALISRSVYIDLEIQSKEDIMIHIENVMLSTNILEKYNVNQNGSNMILNWMLKHQERLQSPSLRTPVLISALYNSNPYDWEEICENVYLEK</sequence>
<reference evidence="1 2" key="1">
    <citation type="journal article" date="2012" name="J. Virol.">
        <title>Genome of Klebsiella sp.-Infecting Bacteriophage vB_KleM_RaK2.</title>
        <authorList>
            <person name="Simoliunas E."/>
            <person name="Kaliniene L."/>
            <person name="Truncaite L."/>
            <person name="Klausa V."/>
            <person name="Zajanckauskaite A."/>
            <person name="Meskys R."/>
        </authorList>
    </citation>
    <scope>NUCLEOTIDE SEQUENCE [LARGE SCALE GENOMIC DNA]</scope>
</reference>
<dbReference type="OrthoDB" id="8172at10239"/>
<accession>H6X4B4</accession>
<dbReference type="KEGG" id="vg:14012895"/>
<dbReference type="GeneID" id="14012895"/>
<dbReference type="Gene3D" id="3.40.50.300">
    <property type="entry name" value="P-loop containing nucleotide triphosphate hydrolases"/>
    <property type="match status" value="1"/>
</dbReference>
<dbReference type="EMBL" id="JQ513383">
    <property type="protein sequence ID" value="AFA44580.1"/>
    <property type="molecule type" value="Genomic_DNA"/>
</dbReference>
<proteinExistence type="predicted"/>
<protein>
    <submittedName>
        <fullName evidence="1">Uncharacterized protein</fullName>
    </submittedName>
</protein>
<dbReference type="SUPFAM" id="SSF52540">
    <property type="entry name" value="P-loop containing nucleoside triphosphate hydrolases"/>
    <property type="match status" value="1"/>
</dbReference>
<organism evidence="1 2">
    <name type="scientific">Klebsiella phage vB_KleM_RaK2</name>
    <dbReference type="NCBI Taxonomy" id="1147094"/>
    <lineage>
        <taxon>Viruses</taxon>
        <taxon>Duplodnaviria</taxon>
        <taxon>Heunggongvirae</taxon>
        <taxon>Uroviricota</taxon>
        <taxon>Caudoviricetes</taxon>
        <taxon>Alcyoneusvirus</taxon>
        <taxon>Alcyoneusvirus RaK2</taxon>
    </lineage>
</organism>
<name>H6X4B4_9CAUD</name>
<evidence type="ECO:0000313" key="1">
    <source>
        <dbReference type="EMBL" id="AFA44580.1"/>
    </source>
</evidence>
<evidence type="ECO:0000313" key="2">
    <source>
        <dbReference type="Proteomes" id="UP000007524"/>
    </source>
</evidence>